<dbReference type="EMBL" id="SRLO01000367">
    <property type="protein sequence ID" value="TNN58951.1"/>
    <property type="molecule type" value="Genomic_DNA"/>
</dbReference>
<comment type="caution">
    <text evidence="2">The sequence shown here is derived from an EMBL/GenBank/DDBJ whole genome shotgun (WGS) entry which is preliminary data.</text>
</comment>
<sequence length="84" mass="9186">MGSSRQSEEELKEEAGETLTGLRYTGDSTDQLKTAPLPIDTINNDWSVGGGFKSRSTQSNHNPFTSPDGTFMTLKIQSHGRLVQ</sequence>
<dbReference type="AlphaFoldDB" id="A0A4Z2H036"/>
<protein>
    <submittedName>
        <fullName evidence="2">Uncharacterized protein</fullName>
    </submittedName>
</protein>
<gene>
    <name evidence="2" type="ORF">EYF80_030864</name>
</gene>
<feature type="compositionally biased region" description="Polar residues" evidence="1">
    <location>
        <begin position="54"/>
        <end position="68"/>
    </location>
</feature>
<name>A0A4Z2H036_9TELE</name>
<feature type="compositionally biased region" description="Basic and acidic residues" evidence="1">
    <location>
        <begin position="1"/>
        <end position="15"/>
    </location>
</feature>
<evidence type="ECO:0000313" key="2">
    <source>
        <dbReference type="EMBL" id="TNN58951.1"/>
    </source>
</evidence>
<keyword evidence="3" id="KW-1185">Reference proteome</keyword>
<organism evidence="2 3">
    <name type="scientific">Liparis tanakae</name>
    <name type="common">Tanaka's snailfish</name>
    <dbReference type="NCBI Taxonomy" id="230148"/>
    <lineage>
        <taxon>Eukaryota</taxon>
        <taxon>Metazoa</taxon>
        <taxon>Chordata</taxon>
        <taxon>Craniata</taxon>
        <taxon>Vertebrata</taxon>
        <taxon>Euteleostomi</taxon>
        <taxon>Actinopterygii</taxon>
        <taxon>Neopterygii</taxon>
        <taxon>Teleostei</taxon>
        <taxon>Neoteleostei</taxon>
        <taxon>Acanthomorphata</taxon>
        <taxon>Eupercaria</taxon>
        <taxon>Perciformes</taxon>
        <taxon>Cottioidei</taxon>
        <taxon>Cottales</taxon>
        <taxon>Liparidae</taxon>
        <taxon>Liparis</taxon>
    </lineage>
</organism>
<accession>A0A4Z2H036</accession>
<dbReference type="Proteomes" id="UP000314294">
    <property type="component" value="Unassembled WGS sequence"/>
</dbReference>
<proteinExistence type="predicted"/>
<evidence type="ECO:0000256" key="1">
    <source>
        <dbReference type="SAM" id="MobiDB-lite"/>
    </source>
</evidence>
<feature type="region of interest" description="Disordered" evidence="1">
    <location>
        <begin position="1"/>
        <end position="84"/>
    </location>
</feature>
<reference evidence="2 3" key="1">
    <citation type="submission" date="2019-03" db="EMBL/GenBank/DDBJ databases">
        <title>First draft genome of Liparis tanakae, snailfish: a comprehensive survey of snailfish specific genes.</title>
        <authorList>
            <person name="Kim W."/>
            <person name="Song I."/>
            <person name="Jeong J.-H."/>
            <person name="Kim D."/>
            <person name="Kim S."/>
            <person name="Ryu S."/>
            <person name="Song J.Y."/>
            <person name="Lee S.K."/>
        </authorList>
    </citation>
    <scope>NUCLEOTIDE SEQUENCE [LARGE SCALE GENOMIC DNA]</scope>
    <source>
        <tissue evidence="2">Muscle</tissue>
    </source>
</reference>
<evidence type="ECO:0000313" key="3">
    <source>
        <dbReference type="Proteomes" id="UP000314294"/>
    </source>
</evidence>